<evidence type="ECO:0000313" key="1">
    <source>
        <dbReference type="EMBL" id="SCE66708.1"/>
    </source>
</evidence>
<protein>
    <submittedName>
        <fullName evidence="1">Cellulose biosynthesis protein BcsQ</fullName>
    </submittedName>
</protein>
<sequence>MAIIALLSAKGSPGVTTAALAAALSWHRRLVLAECDPAGGSILAGYLGGALDGPRGIGELAVGELRDGNLDSAFWSQLVDLDAPKRERLLLPGVVDPAQAGSVTPLWQRFADYFTSLERGVPPYDVLVDCGRLQVTGPPWPVLRAAAIVLLVTRAHLPDLSATRATIRAIERDFTEHRVSPGTLRLLVVGDGHGNSEISKALRLPVIARLPHDPRTAAVLSLGGTVRAGRPLMRAAGALEVPVGALLDRRQARLAWPGAAQPRAVTAATAPTAPAAPGVSGAV</sequence>
<dbReference type="Gene3D" id="3.40.50.300">
    <property type="entry name" value="P-loop containing nucleotide triphosphate hydrolases"/>
    <property type="match status" value="1"/>
</dbReference>
<evidence type="ECO:0000313" key="2">
    <source>
        <dbReference type="Proteomes" id="UP000198242"/>
    </source>
</evidence>
<gene>
    <name evidence="1" type="ORF">GA0074695_0161</name>
</gene>
<keyword evidence="2" id="KW-1185">Reference proteome</keyword>
<dbReference type="Proteomes" id="UP000198242">
    <property type="component" value="Chromosome I"/>
</dbReference>
<dbReference type="RefSeq" id="WP_089004512.1">
    <property type="nucleotide sequence ID" value="NZ_LT607411.1"/>
</dbReference>
<proteinExistence type="predicted"/>
<reference evidence="2" key="1">
    <citation type="submission" date="2016-06" db="EMBL/GenBank/DDBJ databases">
        <authorList>
            <person name="Varghese N."/>
            <person name="Submissions Spin"/>
        </authorList>
    </citation>
    <scope>NUCLEOTIDE SEQUENCE [LARGE SCALE GENOMIC DNA]</scope>
    <source>
        <strain evidence="2">DSM 43909</strain>
    </source>
</reference>
<dbReference type="InterPro" id="IPR027417">
    <property type="entry name" value="P-loop_NTPase"/>
</dbReference>
<name>A0A1C4U4R8_MICVI</name>
<accession>A0A1C4U4R8</accession>
<dbReference type="SUPFAM" id="SSF52540">
    <property type="entry name" value="P-loop containing nucleoside triphosphate hydrolases"/>
    <property type="match status" value="1"/>
</dbReference>
<organism evidence="1 2">
    <name type="scientific">Micromonospora viridifaciens</name>
    <dbReference type="NCBI Taxonomy" id="1881"/>
    <lineage>
        <taxon>Bacteria</taxon>
        <taxon>Bacillati</taxon>
        <taxon>Actinomycetota</taxon>
        <taxon>Actinomycetes</taxon>
        <taxon>Micromonosporales</taxon>
        <taxon>Micromonosporaceae</taxon>
        <taxon>Micromonospora</taxon>
    </lineage>
</organism>
<dbReference type="OrthoDB" id="5243870at2"/>
<dbReference type="AlphaFoldDB" id="A0A1C4U4R8"/>
<dbReference type="EMBL" id="LT607411">
    <property type="protein sequence ID" value="SCE66708.1"/>
    <property type="molecule type" value="Genomic_DNA"/>
</dbReference>